<name>A0ABT6XXB1_ALISE</name>
<dbReference type="SUPFAM" id="SSF46600">
    <property type="entry name" value="C-terminal UvrC-binding domain of UvrB"/>
    <property type="match status" value="1"/>
</dbReference>
<accession>A0ABT6XXB1</accession>
<evidence type="ECO:0000256" key="14">
    <source>
        <dbReference type="SAM" id="Coils"/>
    </source>
</evidence>
<dbReference type="PROSITE" id="PS50151">
    <property type="entry name" value="UVR"/>
    <property type="match status" value="1"/>
</dbReference>
<gene>
    <name evidence="12 18" type="primary">uvrB</name>
    <name evidence="18" type="ORF">QID03_05970</name>
</gene>
<dbReference type="Proteomes" id="UP001529245">
    <property type="component" value="Unassembled WGS sequence"/>
</dbReference>
<dbReference type="SMART" id="SM00490">
    <property type="entry name" value="HELICc"/>
    <property type="match status" value="1"/>
</dbReference>
<keyword evidence="12 13" id="KW-0742">SOS response</keyword>
<organism evidence="18 19">
    <name type="scientific">Alicyclobacillus sendaiensis PA2</name>
    <dbReference type="NCBI Taxonomy" id="3029425"/>
    <lineage>
        <taxon>Bacteria</taxon>
        <taxon>Bacillati</taxon>
        <taxon>Bacillota</taxon>
        <taxon>Bacilli</taxon>
        <taxon>Bacillales</taxon>
        <taxon>Alicyclobacillaceae</taxon>
        <taxon>Alicyclobacillus</taxon>
    </lineage>
</organism>
<keyword evidence="3 12" id="KW-0963">Cytoplasm</keyword>
<evidence type="ECO:0000256" key="8">
    <source>
        <dbReference type="ARBA" id="ARBA00022881"/>
    </source>
</evidence>
<evidence type="ECO:0000256" key="7">
    <source>
        <dbReference type="ARBA" id="ARBA00022840"/>
    </source>
</evidence>
<dbReference type="PROSITE" id="PS51194">
    <property type="entry name" value="HELICASE_CTER"/>
    <property type="match status" value="1"/>
</dbReference>
<dbReference type="InterPro" id="IPR014001">
    <property type="entry name" value="Helicase_ATP-bd"/>
</dbReference>
<dbReference type="InterPro" id="IPR004807">
    <property type="entry name" value="UvrB"/>
</dbReference>
<dbReference type="InterPro" id="IPR027417">
    <property type="entry name" value="P-loop_NTPase"/>
</dbReference>
<comment type="domain">
    <text evidence="12">The beta-hairpin motif is involved in DNA binding.</text>
</comment>
<dbReference type="Pfam" id="PF00271">
    <property type="entry name" value="Helicase_C"/>
    <property type="match status" value="1"/>
</dbReference>
<dbReference type="RefSeq" id="WP_283203275.1">
    <property type="nucleotide sequence ID" value="NZ_JASGCB010000007.1"/>
</dbReference>
<dbReference type="InterPro" id="IPR024759">
    <property type="entry name" value="UvrB_YAD/RRR_dom"/>
</dbReference>
<dbReference type="SUPFAM" id="SSF52540">
    <property type="entry name" value="P-loop containing nucleoside triphosphate hydrolases"/>
    <property type="match status" value="2"/>
</dbReference>
<evidence type="ECO:0000256" key="6">
    <source>
        <dbReference type="ARBA" id="ARBA00022769"/>
    </source>
</evidence>
<dbReference type="InterPro" id="IPR001943">
    <property type="entry name" value="UVR_dom"/>
</dbReference>
<dbReference type="InterPro" id="IPR036876">
    <property type="entry name" value="UVR_dom_sf"/>
</dbReference>
<dbReference type="CDD" id="cd17916">
    <property type="entry name" value="DEXHc_UvrB"/>
    <property type="match status" value="1"/>
</dbReference>
<dbReference type="PANTHER" id="PTHR24029">
    <property type="entry name" value="UVRABC SYSTEM PROTEIN B"/>
    <property type="match status" value="1"/>
</dbReference>
<keyword evidence="8 12" id="KW-0267">Excision nuclease</keyword>
<comment type="caution">
    <text evidence="18">The sequence shown here is derived from an EMBL/GenBank/DDBJ whole genome shotgun (WGS) entry which is preliminary data.</text>
</comment>
<dbReference type="HAMAP" id="MF_00204">
    <property type="entry name" value="UvrB"/>
    <property type="match status" value="1"/>
</dbReference>
<evidence type="ECO:0000256" key="10">
    <source>
        <dbReference type="ARBA" id="ARBA00026033"/>
    </source>
</evidence>
<feature type="short sequence motif" description="Beta-hairpin" evidence="12">
    <location>
        <begin position="95"/>
        <end position="118"/>
    </location>
</feature>
<proteinExistence type="inferred from homology"/>
<evidence type="ECO:0000259" key="15">
    <source>
        <dbReference type="PROSITE" id="PS50151"/>
    </source>
</evidence>
<evidence type="ECO:0000256" key="12">
    <source>
        <dbReference type="HAMAP-Rule" id="MF_00204"/>
    </source>
</evidence>
<dbReference type="Gene3D" id="4.10.860.10">
    <property type="entry name" value="UVR domain"/>
    <property type="match status" value="1"/>
</dbReference>
<keyword evidence="18" id="KW-0378">Hydrolase</keyword>
<keyword evidence="19" id="KW-1185">Reference proteome</keyword>
<dbReference type="Gene3D" id="3.40.50.300">
    <property type="entry name" value="P-loop containing nucleotide triphosphate hydrolases"/>
    <property type="match status" value="3"/>
</dbReference>
<feature type="coiled-coil region" evidence="14">
    <location>
        <begin position="256"/>
        <end position="287"/>
    </location>
</feature>
<dbReference type="Pfam" id="PF04851">
    <property type="entry name" value="ResIII"/>
    <property type="match status" value="1"/>
</dbReference>
<evidence type="ECO:0000256" key="11">
    <source>
        <dbReference type="ARBA" id="ARBA00029504"/>
    </source>
</evidence>
<dbReference type="NCBIfam" id="TIGR00631">
    <property type="entry name" value="uvrb"/>
    <property type="match status" value="1"/>
</dbReference>
<comment type="subcellular location">
    <subcellularLocation>
        <location evidence="1 12 13">Cytoplasm</location>
    </subcellularLocation>
</comment>
<evidence type="ECO:0000313" key="19">
    <source>
        <dbReference type="Proteomes" id="UP001529245"/>
    </source>
</evidence>
<evidence type="ECO:0000256" key="13">
    <source>
        <dbReference type="RuleBase" id="RU003587"/>
    </source>
</evidence>
<evidence type="ECO:0000259" key="16">
    <source>
        <dbReference type="PROSITE" id="PS51192"/>
    </source>
</evidence>
<comment type="function">
    <text evidence="12">The UvrABC repair system catalyzes the recognition and processing of DNA lesions. A damage recognition complex composed of 2 UvrA and 2 UvrB subunits scans DNA for abnormalities. Upon binding of the UvrA(2)B(2) complex to a putative damaged site, the DNA wraps around one UvrB monomer. DNA wrap is dependent on ATP binding by UvrB and probably causes local melting of the DNA helix, facilitating insertion of UvrB beta-hairpin between the DNA strands. Then UvrB probes one DNA strand for the presence of a lesion. If a lesion is found the UvrA subunits dissociate and the UvrB-DNA preincision complex is formed. This complex is subsequently bound by UvrC and the second UvrB is released. If no lesion is found, the DNA wraps around the other UvrB subunit that will check the other stand for damage.</text>
</comment>
<dbReference type="PROSITE" id="PS51192">
    <property type="entry name" value="HELICASE_ATP_BIND_1"/>
    <property type="match status" value="1"/>
</dbReference>
<evidence type="ECO:0000256" key="5">
    <source>
        <dbReference type="ARBA" id="ARBA00022763"/>
    </source>
</evidence>
<dbReference type="Pfam" id="PF12344">
    <property type="entry name" value="UvrB"/>
    <property type="match status" value="1"/>
</dbReference>
<feature type="binding site" evidence="12">
    <location>
        <begin position="42"/>
        <end position="49"/>
    </location>
    <ligand>
        <name>ATP</name>
        <dbReference type="ChEBI" id="CHEBI:30616"/>
    </ligand>
</feature>
<dbReference type="Pfam" id="PF02151">
    <property type="entry name" value="UVR"/>
    <property type="match status" value="1"/>
</dbReference>
<evidence type="ECO:0000256" key="9">
    <source>
        <dbReference type="ARBA" id="ARBA00023204"/>
    </source>
</evidence>
<keyword evidence="7 12" id="KW-0067">ATP-binding</keyword>
<dbReference type="PANTHER" id="PTHR24029:SF0">
    <property type="entry name" value="UVRABC SYSTEM PROTEIN B"/>
    <property type="match status" value="1"/>
</dbReference>
<feature type="domain" description="UVR" evidence="15">
    <location>
        <begin position="627"/>
        <end position="662"/>
    </location>
</feature>
<evidence type="ECO:0000256" key="4">
    <source>
        <dbReference type="ARBA" id="ARBA00022741"/>
    </source>
</evidence>
<comment type="similarity">
    <text evidence="2 12 13">Belongs to the UvrB family.</text>
</comment>
<dbReference type="InterPro" id="IPR001650">
    <property type="entry name" value="Helicase_C-like"/>
</dbReference>
<keyword evidence="5 12" id="KW-0227">DNA damage</keyword>
<protein>
    <recommendedName>
        <fullName evidence="11 12">UvrABC system protein B</fullName>
        <shortName evidence="12">Protein UvrB</shortName>
    </recommendedName>
    <alternativeName>
        <fullName evidence="12">Excinuclease ABC subunit B</fullName>
    </alternativeName>
</protein>
<evidence type="ECO:0000256" key="2">
    <source>
        <dbReference type="ARBA" id="ARBA00008533"/>
    </source>
</evidence>
<dbReference type="Pfam" id="PF17757">
    <property type="entry name" value="UvrB_inter"/>
    <property type="match status" value="1"/>
</dbReference>
<dbReference type="GO" id="GO:0016787">
    <property type="term" value="F:hydrolase activity"/>
    <property type="evidence" value="ECO:0007669"/>
    <property type="project" value="UniProtKB-KW"/>
</dbReference>
<reference evidence="18 19" key="1">
    <citation type="submission" date="2023-04" db="EMBL/GenBank/DDBJ databases">
        <title>A. sendaiensis sub sp. chiapanensis a novel subspecie with specific adaptation in bacterial cell wall isolated from an active volcano.</title>
        <authorList>
            <person name="Alvarez Gutierrez P.E."/>
            <person name="Ortiz Cortes L.Y."/>
        </authorList>
    </citation>
    <scope>NUCLEOTIDE SEQUENCE [LARGE SCALE GENOMIC DNA]</scope>
    <source>
        <strain evidence="18 19">PA2</strain>
    </source>
</reference>
<dbReference type="EMBL" id="JASGCB010000007">
    <property type="protein sequence ID" value="MDI9259730.1"/>
    <property type="molecule type" value="Genomic_DNA"/>
</dbReference>
<evidence type="ECO:0000256" key="3">
    <source>
        <dbReference type="ARBA" id="ARBA00022490"/>
    </source>
</evidence>
<keyword evidence="4 12" id="KW-0547">Nucleotide-binding</keyword>
<dbReference type="NCBIfam" id="NF003673">
    <property type="entry name" value="PRK05298.1"/>
    <property type="match status" value="1"/>
</dbReference>
<dbReference type="Gene3D" id="6.10.140.240">
    <property type="match status" value="1"/>
</dbReference>
<dbReference type="CDD" id="cd18790">
    <property type="entry name" value="SF2_C_UvrB"/>
    <property type="match status" value="1"/>
</dbReference>
<dbReference type="InterPro" id="IPR041471">
    <property type="entry name" value="UvrB_inter"/>
</dbReference>
<evidence type="ECO:0000313" key="18">
    <source>
        <dbReference type="EMBL" id="MDI9259730.1"/>
    </source>
</evidence>
<sequence length="663" mass="75673">MSQLPGKFELVTDMKPQGDQPQAIEALVDGVYSGLRHQTLLGVTGSGKTFTMANIIAEVNRPTLVIAHNKTLAAQLAAEFRAFFPNNAVEYFVSYYDYYQPEAYIPSTDTYIEKDAKINDEIDKLRHSATAAILERNDVLVVASVSAIYGLGNPEEYRHHVLSLRVGAVMDRNQMLRKLVDMQYTRNDVNFTRGTFRVRGDVVEIFPASRDENAIRVELFGDEIDRISEINVLTGEVVARRSHFSVFPASHYVTSRERLERAIERIRAELEERLAELRAQGKLLEAQRLEQRTNYDIEMMLEMGFCSGIENYSRHLEGREAGEPPYTLLDYFPPGFLTFIDESHVTIPQLRGMYNGDRSRKQTLIEHGFRLPSAADNRPLKFEEFERAVGQCIYVSATPGPYEQRHQQRIVEQIIRPTGLVDPEIHVRPVKGQIDDLVGEIRERIRRDERVLVTTLTKKMAEDLTDYLKELGIKVRYLHSDIKTIERMVILRDLRRGVFDVLVGINLLREGLDLPEVSLVAILDADKEGFLRSHTSLIQTIGRAARNANGTVIMYADTITESMRIAIEETERRRQKQIAYNREHGITPQTVRKAVRDVIESTKVAESEEDYVAVAEKAQKLSGRERKELIAKLEQEMKAAAKALEFERAAELRDMIMELMDAS</sequence>
<evidence type="ECO:0000256" key="1">
    <source>
        <dbReference type="ARBA" id="ARBA00004496"/>
    </source>
</evidence>
<dbReference type="SMART" id="SM00487">
    <property type="entry name" value="DEXDc"/>
    <property type="match status" value="1"/>
</dbReference>
<keyword evidence="9 12" id="KW-0234">DNA repair</keyword>
<evidence type="ECO:0000259" key="17">
    <source>
        <dbReference type="PROSITE" id="PS51194"/>
    </source>
</evidence>
<keyword evidence="6 12" id="KW-0228">DNA excision</keyword>
<feature type="domain" description="Helicase ATP-binding" evidence="16">
    <location>
        <begin position="29"/>
        <end position="163"/>
    </location>
</feature>
<dbReference type="InterPro" id="IPR006935">
    <property type="entry name" value="Helicase/UvrB_N"/>
</dbReference>
<feature type="domain" description="Helicase C-terminal" evidence="17">
    <location>
        <begin position="433"/>
        <end position="599"/>
    </location>
</feature>
<keyword evidence="14" id="KW-0175">Coiled coil</keyword>
<comment type="subunit">
    <text evidence="10 12 13">Forms a heterotetramer with UvrA during the search for lesions. Interacts with UvrC in an incision complex.</text>
</comment>